<gene>
    <name evidence="4" type="ORF">WP8S17C03_04360</name>
</gene>
<name>A0A6S5RIZ6_9GAMM</name>
<dbReference type="PANTHER" id="PTHR35936">
    <property type="entry name" value="MEMBRANE-BOUND LYTIC MUREIN TRANSGLYCOSYLASE F"/>
    <property type="match status" value="1"/>
</dbReference>
<sequence length="257" mass="29053">MACCRPCQEVGLSMTKTLRSLFLLSLLGAAGLRADPLRLAGDVWPPFTDARLPGNGVAVQLVETALQRAGYATKYVEVPWARVLRGLQTGDYDVVVSAWYEDERAVYGLYSEPYLVNRIRFVQRRGSGLHYTNLDDLLPYSLAVVRGYAYSPAFDQDTRLKRVPVVGFEMGARMVAAGRVNLTLEDELVARYHFGRELKGIRYELEFLPQPLSENNLAILVRRSLPQHREVVERFNRALQGMREDGTYQRILEGQGL</sequence>
<dbReference type="SMART" id="SM00062">
    <property type="entry name" value="PBPb"/>
    <property type="match status" value="1"/>
</dbReference>
<keyword evidence="2" id="KW-0732">Signal</keyword>
<reference evidence="4 5" key="1">
    <citation type="submission" date="2019-12" db="EMBL/GenBank/DDBJ databases">
        <title>complete genome sequences of Pseudomonas otitidis str. WP8-S17-CRE-03 isolated from wastewater treatment plant effluent.</title>
        <authorList>
            <person name="Sekizuka T."/>
            <person name="Itokawa K."/>
            <person name="Yatsu K."/>
            <person name="Inamine Y."/>
            <person name="Kuroda M."/>
        </authorList>
    </citation>
    <scope>NUCLEOTIDE SEQUENCE [LARGE SCALE GENOMIC DNA]</scope>
    <source>
        <strain evidence="4 5">WP8-S17-CRE-03</strain>
    </source>
</reference>
<proteinExistence type="inferred from homology"/>
<dbReference type="Pfam" id="PF00497">
    <property type="entry name" value="SBP_bac_3"/>
    <property type="match status" value="1"/>
</dbReference>
<comment type="similarity">
    <text evidence="1">Belongs to the bacterial solute-binding protein 3 family.</text>
</comment>
<evidence type="ECO:0000259" key="3">
    <source>
        <dbReference type="SMART" id="SM00062"/>
    </source>
</evidence>
<evidence type="ECO:0000256" key="1">
    <source>
        <dbReference type="ARBA" id="ARBA00010333"/>
    </source>
</evidence>
<dbReference type="Proteomes" id="UP000515591">
    <property type="component" value="Chromosome"/>
</dbReference>
<protein>
    <submittedName>
        <fullName evidence="4">Amino acid ABC transporter substrate-binding protein</fullName>
    </submittedName>
</protein>
<dbReference type="Gene3D" id="3.40.190.10">
    <property type="entry name" value="Periplasmic binding protein-like II"/>
    <property type="match status" value="2"/>
</dbReference>
<dbReference type="SUPFAM" id="SSF53850">
    <property type="entry name" value="Periplasmic binding protein-like II"/>
    <property type="match status" value="1"/>
</dbReference>
<dbReference type="InterPro" id="IPR001638">
    <property type="entry name" value="Solute-binding_3/MltF_N"/>
</dbReference>
<dbReference type="PANTHER" id="PTHR35936:SF25">
    <property type="entry name" value="ABC TRANSPORTER SUBSTRATE-BINDING PROTEIN"/>
    <property type="match status" value="1"/>
</dbReference>
<feature type="domain" description="Solute-binding protein family 3/N-terminal" evidence="3">
    <location>
        <begin position="36"/>
        <end position="255"/>
    </location>
</feature>
<organism evidence="4 5">
    <name type="scientific">Metapseudomonas otitidis</name>
    <dbReference type="NCBI Taxonomy" id="319939"/>
    <lineage>
        <taxon>Bacteria</taxon>
        <taxon>Pseudomonadati</taxon>
        <taxon>Pseudomonadota</taxon>
        <taxon>Gammaproteobacteria</taxon>
        <taxon>Pseudomonadales</taxon>
        <taxon>Pseudomonadaceae</taxon>
        <taxon>Metapseudomonas</taxon>
    </lineage>
</organism>
<dbReference type="AlphaFoldDB" id="A0A6S5RIZ6"/>
<evidence type="ECO:0000256" key="2">
    <source>
        <dbReference type="ARBA" id="ARBA00022729"/>
    </source>
</evidence>
<evidence type="ECO:0000313" key="4">
    <source>
        <dbReference type="EMBL" id="BBT14387.1"/>
    </source>
</evidence>
<accession>A0A6S5RIZ6</accession>
<dbReference type="EMBL" id="AP022213">
    <property type="protein sequence ID" value="BBT14387.1"/>
    <property type="molecule type" value="Genomic_DNA"/>
</dbReference>
<evidence type="ECO:0000313" key="5">
    <source>
        <dbReference type="Proteomes" id="UP000515591"/>
    </source>
</evidence>